<dbReference type="EMBL" id="WFLN01000005">
    <property type="protein sequence ID" value="KAB8031963.1"/>
    <property type="molecule type" value="Genomic_DNA"/>
</dbReference>
<protein>
    <recommendedName>
        <fullName evidence="1">Phosphodiester glycosidase domain-containing protein</fullName>
    </recommendedName>
</protein>
<evidence type="ECO:0000313" key="2">
    <source>
        <dbReference type="EMBL" id="KAB8031963.1"/>
    </source>
</evidence>
<dbReference type="AlphaFoldDB" id="A0A833JDN1"/>
<dbReference type="PANTHER" id="PTHR40446:SF2">
    <property type="entry name" value="N-ACETYLGLUCOSAMINE-1-PHOSPHODIESTER ALPHA-N-ACETYLGLUCOSAMINIDASE"/>
    <property type="match status" value="1"/>
</dbReference>
<keyword evidence="3" id="KW-1185">Reference proteome</keyword>
<evidence type="ECO:0000259" key="1">
    <source>
        <dbReference type="Pfam" id="PF09992"/>
    </source>
</evidence>
<dbReference type="PANTHER" id="PTHR40446">
    <property type="entry name" value="N-ACETYLGLUCOSAMINE-1-PHOSPHODIESTER ALPHA-N-ACETYLGLUCOSAMINIDASE"/>
    <property type="match status" value="1"/>
</dbReference>
<evidence type="ECO:0000313" key="3">
    <source>
        <dbReference type="Proteomes" id="UP000442694"/>
    </source>
</evidence>
<comment type="caution">
    <text evidence="2">The sequence shown here is derived from an EMBL/GenBank/DDBJ whole genome shotgun (WGS) entry which is preliminary data.</text>
</comment>
<name>A0A833JDN1_9BACT</name>
<dbReference type="RefSeq" id="WP_152212138.1">
    <property type="nucleotide sequence ID" value="NZ_WFLN01000005.1"/>
</dbReference>
<sequence>MNLNYKSCIVFWFLLVIINISCRNIEKEKIFINRDLTYVKSVDSLNRKVFVDNKNGFIIVQGINKQNELENNKEEVIFQFEEGYEIYINNTLMANNLIKISDILSVYNNNVPTDISIIIKKNFESFEVKRFLLTFSKLPIFEIQKNSIQNHPIINDNILTFTDGLSTENLQAKIKMNTRGKGSLKNPKQSFALYGDNDLSKIFKEKFNVYSKSNEYSLYSSYLDSSMIREKFGHDLFNRQIAGNSIHENINMSYIDVFIEGEYYGVYALMNTVNPSDLVFKNDSENLFNMFEMNNQNVYSIKKNNEDVLRDALLGKKGDLFSVSKLHKNGAGLASFANRNVICNPNFIQFFDKNYSQAYLSTILATQALDNITNNVHLAVYPALSKNSIWNTNELFSQDFKIYYIPWDLDMSLGAVGWMKDGAFDIDYSNYKEIYNNKAINTKLTYNVSIENQASLLTCYTRTNSEHILFRNNFNKYWLENKRTSENHFNNIRLKNHLNNLFTHLEENGAYAREFKRWSSRSGSKFTTYDLNKMMNWIDNRLEYIEKNFLNIETKQLIKYKKLFGIKDHSNVNVIDFNPSQVQLAIETKNFTSGSSSNSNDKNIFNNGALTILDLLKQDDKNIAGITGGFFEYWHNGNFVHYQDNNLNKEDINNHFSIFNTKMISTCSETNEYPKDGVVTLPIGILKINDKWYSSEDNFTDVVGWNDKGEYKIDRVKVIWDVLFADGTSILNGFNNLGSSYIMSSPKINVFRSDTILQSGSTDYLEKNIEPKRRSHNVVIYFDTFSERTRTPEGGLEVIVENDIITDINDNGNNFIPKNGFVVSVSRNYIENELIKLDFRRLKVGERLKSDFKFYNERNEIAHTFNDMTFIRGKVQALVINNKSAIVHTFGHPRNPFVDSNRTVRNLVQYLDVDFFGKKHPRTALCFRKGKLNDDGSLNEAEKNWALVLVDGRKRTSFGMTLVELSQYLVNKLNCDDAINLDGGSSANMIADGLKMNVSGSWRGFCEGVPRPVSDVIVLKEKRSN</sequence>
<gene>
    <name evidence="2" type="ORF">GCL57_04770</name>
</gene>
<dbReference type="Proteomes" id="UP000442694">
    <property type="component" value="Unassembled WGS sequence"/>
</dbReference>
<dbReference type="InterPro" id="IPR018711">
    <property type="entry name" value="NAGPA"/>
</dbReference>
<organism evidence="2 3">
    <name type="scientific">Fluviispira multicolorata</name>
    <dbReference type="NCBI Taxonomy" id="2654512"/>
    <lineage>
        <taxon>Bacteria</taxon>
        <taxon>Pseudomonadati</taxon>
        <taxon>Bdellovibrionota</taxon>
        <taxon>Oligoflexia</taxon>
        <taxon>Silvanigrellales</taxon>
        <taxon>Silvanigrellaceae</taxon>
        <taxon>Fluviispira</taxon>
    </lineage>
</organism>
<feature type="domain" description="Phosphodiester glycosidase" evidence="1">
    <location>
        <begin position="795"/>
        <end position="1019"/>
    </location>
</feature>
<accession>A0A833JDN1</accession>
<reference evidence="2 3" key="1">
    <citation type="submission" date="2019-10" db="EMBL/GenBank/DDBJ databases">
        <title>New genus of Silvanigrellaceae.</title>
        <authorList>
            <person name="Pitt A."/>
            <person name="Hahn M.W."/>
        </authorList>
    </citation>
    <scope>NUCLEOTIDE SEQUENCE [LARGE SCALE GENOMIC DNA]</scope>
    <source>
        <strain evidence="2 3">33A1-SZDP</strain>
    </source>
</reference>
<dbReference type="Pfam" id="PF09992">
    <property type="entry name" value="NAGPA"/>
    <property type="match status" value="1"/>
</dbReference>
<proteinExistence type="predicted"/>